<comment type="caution">
    <text evidence="2">The sequence shown here is derived from an EMBL/GenBank/DDBJ whole genome shotgun (WGS) entry which is preliminary data.</text>
</comment>
<evidence type="ECO:0000313" key="3">
    <source>
        <dbReference type="Proteomes" id="UP001266305"/>
    </source>
</evidence>
<accession>A0ABQ9TS55</accession>
<organism evidence="2 3">
    <name type="scientific">Saguinus oedipus</name>
    <name type="common">Cotton-top tamarin</name>
    <name type="synonym">Oedipomidas oedipus</name>
    <dbReference type="NCBI Taxonomy" id="9490"/>
    <lineage>
        <taxon>Eukaryota</taxon>
        <taxon>Metazoa</taxon>
        <taxon>Chordata</taxon>
        <taxon>Craniata</taxon>
        <taxon>Vertebrata</taxon>
        <taxon>Euteleostomi</taxon>
        <taxon>Mammalia</taxon>
        <taxon>Eutheria</taxon>
        <taxon>Euarchontoglires</taxon>
        <taxon>Primates</taxon>
        <taxon>Haplorrhini</taxon>
        <taxon>Platyrrhini</taxon>
        <taxon>Cebidae</taxon>
        <taxon>Callitrichinae</taxon>
        <taxon>Saguinus</taxon>
    </lineage>
</organism>
<dbReference type="EMBL" id="JASSZA010000019">
    <property type="protein sequence ID" value="KAK2087618.1"/>
    <property type="molecule type" value="Genomic_DNA"/>
</dbReference>
<dbReference type="Proteomes" id="UP001266305">
    <property type="component" value="Unassembled WGS sequence"/>
</dbReference>
<feature type="region of interest" description="Disordered" evidence="1">
    <location>
        <begin position="1"/>
        <end position="23"/>
    </location>
</feature>
<name>A0ABQ9TS55_SAGOE</name>
<sequence>MVRGQVEPHGESVDGRVSTRPGGRCCPSWQARPEVDGYGGTVEHLPNLKKFRRRWQSEQARALRGEARSSWKRLVGVESACDVDCRFKLSTHKMVFIVNSEDYMYRRGTLCRAKQVPGEAGAASTCSPHPKFGARGPALHHPDTPPLQQVQPLVLLRHHQHFEEWHSRWLEDNVTVEAASLVQDWLMGEEDEDMVPCKTLCETVHVHGLPVTRYHVQYSRRPASP</sequence>
<proteinExistence type="predicted"/>
<evidence type="ECO:0000256" key="1">
    <source>
        <dbReference type="SAM" id="MobiDB-lite"/>
    </source>
</evidence>
<protein>
    <submittedName>
        <fullName evidence="2">Paired amphipathic helix protein Sin3b</fullName>
    </submittedName>
</protein>
<reference evidence="2 3" key="1">
    <citation type="submission" date="2023-05" db="EMBL/GenBank/DDBJ databases">
        <title>B98-5 Cell Line De Novo Hybrid Assembly: An Optical Mapping Approach.</title>
        <authorList>
            <person name="Kananen K."/>
            <person name="Auerbach J.A."/>
            <person name="Kautto E."/>
            <person name="Blachly J.S."/>
        </authorList>
    </citation>
    <scope>NUCLEOTIDE SEQUENCE [LARGE SCALE GENOMIC DNA]</scope>
    <source>
        <strain evidence="2">B95-8</strain>
        <tissue evidence="2">Cell line</tissue>
    </source>
</reference>
<feature type="compositionally biased region" description="Basic and acidic residues" evidence="1">
    <location>
        <begin position="1"/>
        <end position="14"/>
    </location>
</feature>
<gene>
    <name evidence="2" type="primary">SIN3B_7</name>
    <name evidence="2" type="ORF">P7K49_033525</name>
</gene>
<keyword evidence="3" id="KW-1185">Reference proteome</keyword>
<evidence type="ECO:0000313" key="2">
    <source>
        <dbReference type="EMBL" id="KAK2087618.1"/>
    </source>
</evidence>